<evidence type="ECO:0000313" key="2">
    <source>
        <dbReference type="EMBL" id="ORJ63009.1"/>
    </source>
</evidence>
<reference evidence="2 3" key="1">
    <citation type="submission" date="2017-03" db="EMBL/GenBank/DDBJ databases">
        <title>Genome sequence of Geothermobacter sp. EPR-M, Deep-Sea Iron Reducer.</title>
        <authorList>
            <person name="Tully B."/>
            <person name="Savalia P."/>
            <person name="Abuyen K."/>
            <person name="Baughan C."/>
            <person name="Romero E."/>
            <person name="Ronkowski C."/>
            <person name="Torres B."/>
            <person name="Tremblay J."/>
            <person name="Trujillo A."/>
            <person name="Tyler M."/>
            <person name="Perez-Rodriguez I."/>
            <person name="Amend J."/>
        </authorList>
    </citation>
    <scope>NUCLEOTIDE SEQUENCE [LARGE SCALE GENOMIC DNA]</scope>
    <source>
        <strain evidence="2 3">EPR-M</strain>
    </source>
</reference>
<gene>
    <name evidence="2" type="ORF">B5V00_02870</name>
</gene>
<dbReference type="EMBL" id="NAAD01000002">
    <property type="protein sequence ID" value="ORJ63009.1"/>
    <property type="molecule type" value="Genomic_DNA"/>
</dbReference>
<accession>A0A1X0YD25</accession>
<keyword evidence="3" id="KW-1185">Reference proteome</keyword>
<dbReference type="OrthoDB" id="9819405at2"/>
<comment type="caution">
    <text evidence="2">The sequence shown here is derived from an EMBL/GenBank/DDBJ whole genome shotgun (WGS) entry which is preliminary data.</text>
</comment>
<dbReference type="Proteomes" id="UP000193136">
    <property type="component" value="Unassembled WGS sequence"/>
</dbReference>
<keyword evidence="1" id="KW-0732">Signal</keyword>
<feature type="chain" id="PRO_5012620015" evidence="1">
    <location>
        <begin position="22"/>
        <end position="302"/>
    </location>
</feature>
<protein>
    <submittedName>
        <fullName evidence="2">Uncharacterized protein</fullName>
    </submittedName>
</protein>
<evidence type="ECO:0000256" key="1">
    <source>
        <dbReference type="SAM" id="SignalP"/>
    </source>
</evidence>
<proteinExistence type="predicted"/>
<sequence length="302" mass="33378">MRFILPTLTLLLLLSALPAAAVPVSGSLGGGFEYRRLDLRFGDLRGEICNLRRTPVDEVAVLFTAEDFRGRPLWRSVVDLAGIGAGRCRSFLRSPDDFSQPSRLRGQLVAFHHQPLLPVGNLNLPYRFNGLTVRGGRLTSEFCNRSGRELTEYGLNLLALSGHGEVIWRENFPLRRLADGACTSLGTDLDSRRPARTILFNVLPQAPPAPLRSGDIAPGLRYDRLRVTGRRLRGRICNSGGARGAGLLKVYALRENGSEAWAQSLYLPPLKNGVCLTIGEKILDQAIRPAAWRFRLADLQQE</sequence>
<dbReference type="AlphaFoldDB" id="A0A1X0YD25"/>
<feature type="signal peptide" evidence="1">
    <location>
        <begin position="1"/>
        <end position="21"/>
    </location>
</feature>
<evidence type="ECO:0000313" key="3">
    <source>
        <dbReference type="Proteomes" id="UP000193136"/>
    </source>
</evidence>
<organism evidence="2 3">
    <name type="scientific">Geothermobacter hydrogeniphilus</name>
    <dbReference type="NCBI Taxonomy" id="1969733"/>
    <lineage>
        <taxon>Bacteria</taxon>
        <taxon>Pseudomonadati</taxon>
        <taxon>Thermodesulfobacteriota</taxon>
        <taxon>Desulfuromonadia</taxon>
        <taxon>Desulfuromonadales</taxon>
        <taxon>Geothermobacteraceae</taxon>
        <taxon>Geothermobacter</taxon>
    </lineage>
</organism>
<name>A0A1X0YD25_9BACT</name>
<dbReference type="RefSeq" id="WP_085009249.1">
    <property type="nucleotide sequence ID" value="NZ_NAAD01000002.1"/>
</dbReference>